<accession>A0A922MKQ0</accession>
<evidence type="ECO:0000256" key="1">
    <source>
        <dbReference type="SAM" id="SignalP"/>
    </source>
</evidence>
<feature type="signal peptide" evidence="1">
    <location>
        <begin position="1"/>
        <end position="19"/>
    </location>
</feature>
<reference evidence="2" key="1">
    <citation type="journal article" date="2021" name="G3 (Bethesda)">
        <title>Genome and transcriptome analysis of the beet armyworm Spodoptera exigua reveals targets for pest control. .</title>
        <authorList>
            <person name="Simon S."/>
            <person name="Breeschoten T."/>
            <person name="Jansen H.J."/>
            <person name="Dirks R.P."/>
            <person name="Schranz M.E."/>
            <person name="Ros V.I.D."/>
        </authorList>
    </citation>
    <scope>NUCLEOTIDE SEQUENCE</scope>
    <source>
        <strain evidence="2">TB_SE_WUR_2020</strain>
    </source>
</reference>
<dbReference type="Proteomes" id="UP000814243">
    <property type="component" value="Unassembled WGS sequence"/>
</dbReference>
<dbReference type="AlphaFoldDB" id="A0A922MKQ0"/>
<sequence length="840" mass="95877">MVLRLILNITVVLIALTNARYLNLPAKFGLSCFGFGYAQFLFSCFTDIIENTPNASPMHCNEENAKPTHLEVHYPSSIQACGVNEKCTAVSSYIHDKETEVGEISIEAPAYSPLTPRPVYGVGERSVEVSDIISPLPFVICPTVVKTSAILENSPSSSPVPDMSPATSKVLHMLIGVEQDSDDSVADPNYEVEYNDIPCDDSSDDQNEYRNKHVEQNHDGSESPSILTEVLDNVERQDGPDFLALQNIEDQENLKEIPKKRKVRNPSTWKTNIEKHRRLKGESYKTKNGITKQARPIKQAKCALSTKHKCISQIPEDERIKIYTQFRNLKSLHDQRQFIINHVIKKQKNRATTEGLSRRNYTLAYTLSVAGEKIKVCREFFLATLNISGGFVKGALNKINSEGILTPDCRGKKVPPNKLSSEDETFIRDHILSYPAVESHYCRQNSEMRYLDASLNIATLYKEYVKLCETKSMKPVSSEKYRLIFRTYKLNFHKPKKDLCKHCIAYKEMNIKEKAEHQEIHALHLSRKDEARKCRDEDKEQAQTDDKTLSFNFDLEAVLSTPKGAAGPFFYVRKLAVYNLTVYNLGNRNVECYMWDETEGKRGSIEISTCIHTYIMAHNDIKNVKMMSDGCGGQQKNYHFSSMCLLTVTQHPTLNVIDHKFFETGHTHMECDSIHSKIETKAKNVPVYTPDGWAQLVRLARTNPKPFNVTTLTHDDFKDFGARNQYLSKISNGRKLGIHDAVWLQYRKEDPDKIFIKDTYDKNIPFQEIHLKKKRGKTVVYPVSAYSQRLKISSQKKNDLIKLCQDGQIPRIYHPFYENLPSSETVKDCLPEPDVTEDSE</sequence>
<dbReference type="EMBL" id="JACEFF010000412">
    <property type="protein sequence ID" value="KAH9638190.1"/>
    <property type="molecule type" value="Genomic_DNA"/>
</dbReference>
<organism evidence="2 3">
    <name type="scientific">Spodoptera exigua</name>
    <name type="common">Beet armyworm</name>
    <name type="synonym">Noctua fulgens</name>
    <dbReference type="NCBI Taxonomy" id="7107"/>
    <lineage>
        <taxon>Eukaryota</taxon>
        <taxon>Metazoa</taxon>
        <taxon>Ecdysozoa</taxon>
        <taxon>Arthropoda</taxon>
        <taxon>Hexapoda</taxon>
        <taxon>Insecta</taxon>
        <taxon>Pterygota</taxon>
        <taxon>Neoptera</taxon>
        <taxon>Endopterygota</taxon>
        <taxon>Lepidoptera</taxon>
        <taxon>Glossata</taxon>
        <taxon>Ditrysia</taxon>
        <taxon>Noctuoidea</taxon>
        <taxon>Noctuidae</taxon>
        <taxon>Amphipyrinae</taxon>
        <taxon>Spodoptera</taxon>
    </lineage>
</organism>
<dbReference type="PANTHER" id="PTHR10773">
    <property type="entry name" value="DNA-DIRECTED RNA POLYMERASES I, II, AND III SUBUNIT RPABC2"/>
    <property type="match status" value="1"/>
</dbReference>
<proteinExistence type="predicted"/>
<gene>
    <name evidence="2" type="ORF">HF086_005183</name>
</gene>
<protein>
    <submittedName>
        <fullName evidence="2">Uncharacterized protein</fullName>
    </submittedName>
</protein>
<comment type="caution">
    <text evidence="2">The sequence shown here is derived from an EMBL/GenBank/DDBJ whole genome shotgun (WGS) entry which is preliminary data.</text>
</comment>
<keyword evidence="1" id="KW-0732">Signal</keyword>
<evidence type="ECO:0000313" key="2">
    <source>
        <dbReference type="EMBL" id="KAH9638190.1"/>
    </source>
</evidence>
<feature type="chain" id="PRO_5037710051" evidence="1">
    <location>
        <begin position="20"/>
        <end position="840"/>
    </location>
</feature>
<evidence type="ECO:0000313" key="3">
    <source>
        <dbReference type="Proteomes" id="UP000814243"/>
    </source>
</evidence>
<dbReference type="PANTHER" id="PTHR10773:SF19">
    <property type="match status" value="1"/>
</dbReference>
<name>A0A922MKQ0_SPOEX</name>